<evidence type="ECO:0000313" key="1">
    <source>
        <dbReference type="EMBL" id="CAG8809991.1"/>
    </source>
</evidence>
<accession>A0ACA9RUI4</accession>
<proteinExistence type="predicted"/>
<dbReference type="Proteomes" id="UP000789920">
    <property type="component" value="Unassembled WGS sequence"/>
</dbReference>
<protein>
    <submittedName>
        <fullName evidence="1">30849_t:CDS:1</fullName>
    </submittedName>
</protein>
<organism evidence="1 2">
    <name type="scientific">Racocetra persica</name>
    <dbReference type="NCBI Taxonomy" id="160502"/>
    <lineage>
        <taxon>Eukaryota</taxon>
        <taxon>Fungi</taxon>
        <taxon>Fungi incertae sedis</taxon>
        <taxon>Mucoromycota</taxon>
        <taxon>Glomeromycotina</taxon>
        <taxon>Glomeromycetes</taxon>
        <taxon>Diversisporales</taxon>
        <taxon>Gigasporaceae</taxon>
        <taxon>Racocetra</taxon>
    </lineage>
</organism>
<feature type="non-terminal residue" evidence="1">
    <location>
        <position position="1"/>
    </location>
</feature>
<dbReference type="EMBL" id="CAJVQC010070766">
    <property type="protein sequence ID" value="CAG8809991.1"/>
    <property type="molecule type" value="Genomic_DNA"/>
</dbReference>
<reference evidence="1" key="1">
    <citation type="submission" date="2021-06" db="EMBL/GenBank/DDBJ databases">
        <authorList>
            <person name="Kallberg Y."/>
            <person name="Tangrot J."/>
            <person name="Rosling A."/>
        </authorList>
    </citation>
    <scope>NUCLEOTIDE SEQUENCE</scope>
    <source>
        <strain evidence="1">MA461A</strain>
    </source>
</reference>
<comment type="caution">
    <text evidence="1">The sequence shown here is derived from an EMBL/GenBank/DDBJ whole genome shotgun (WGS) entry which is preliminary data.</text>
</comment>
<evidence type="ECO:0000313" key="2">
    <source>
        <dbReference type="Proteomes" id="UP000789920"/>
    </source>
</evidence>
<keyword evidence="2" id="KW-1185">Reference proteome</keyword>
<gene>
    <name evidence="1" type="ORF">RPERSI_LOCUS22987</name>
</gene>
<name>A0ACA9RUI4_9GLOM</name>
<sequence>DVEKEIDVTTKSNQMRKFISCEIYSTEQSYLSHLKDLKRIFMDPFIDAAQQPNPLVNPDDIETIFAHISDLIVLSTIIVEDLESGMDPWQESESMVGEVFLKYRPYFETLLLYAENHEQSRMAIKRANENVLCRKFMQSLKKPETSRLNLSDYMIMPIQRVTRYCLLLQELKKYTPECHMDYDDLCHAVDNMKTLALQCDKAIQQL</sequence>